<dbReference type="SMART" id="SM00418">
    <property type="entry name" value="HTH_ARSR"/>
    <property type="match status" value="1"/>
</dbReference>
<dbReference type="InterPro" id="IPR036390">
    <property type="entry name" value="WH_DNA-bd_sf"/>
</dbReference>
<gene>
    <name evidence="5" type="ORF">A2W05_03760</name>
</gene>
<dbReference type="EMBL" id="MGDE01000086">
    <property type="protein sequence ID" value="OGL46487.1"/>
    <property type="molecule type" value="Genomic_DNA"/>
</dbReference>
<dbReference type="NCBIfam" id="NF033788">
    <property type="entry name" value="HTH_metalloreg"/>
    <property type="match status" value="1"/>
</dbReference>
<dbReference type="InterPro" id="IPR011991">
    <property type="entry name" value="ArsR-like_HTH"/>
</dbReference>
<evidence type="ECO:0000313" key="6">
    <source>
        <dbReference type="Proteomes" id="UP000178797"/>
    </source>
</evidence>
<dbReference type="PROSITE" id="PS50987">
    <property type="entry name" value="HTH_ARSR_2"/>
    <property type="match status" value="1"/>
</dbReference>
<name>A0A1F7S055_9BACT</name>
<dbReference type="PRINTS" id="PR00778">
    <property type="entry name" value="HTHARSR"/>
</dbReference>
<evidence type="ECO:0000259" key="4">
    <source>
        <dbReference type="PROSITE" id="PS50987"/>
    </source>
</evidence>
<evidence type="ECO:0000256" key="1">
    <source>
        <dbReference type="ARBA" id="ARBA00023015"/>
    </source>
</evidence>
<accession>A0A1F7S055</accession>
<keyword evidence="2" id="KW-0238">DNA-binding</keyword>
<comment type="caution">
    <text evidence="5">The sequence shown here is derived from an EMBL/GenBank/DDBJ whole genome shotgun (WGS) entry which is preliminary data.</text>
</comment>
<feature type="domain" description="HTH arsR-type" evidence="4">
    <location>
        <begin position="1"/>
        <end position="92"/>
    </location>
</feature>
<dbReference type="PANTHER" id="PTHR33154">
    <property type="entry name" value="TRANSCRIPTIONAL REGULATOR, ARSR FAMILY"/>
    <property type="match status" value="1"/>
</dbReference>
<dbReference type="GO" id="GO:0003677">
    <property type="term" value="F:DNA binding"/>
    <property type="evidence" value="ECO:0007669"/>
    <property type="project" value="UniProtKB-KW"/>
</dbReference>
<dbReference type="AlphaFoldDB" id="A0A1F7S055"/>
<dbReference type="Gene3D" id="1.10.10.10">
    <property type="entry name" value="Winged helix-like DNA-binding domain superfamily/Winged helix DNA-binding domain"/>
    <property type="match status" value="1"/>
</dbReference>
<dbReference type="InterPro" id="IPR001845">
    <property type="entry name" value="HTH_ArsR_DNA-bd_dom"/>
</dbReference>
<keyword evidence="1" id="KW-0805">Transcription regulation</keyword>
<dbReference type="SUPFAM" id="SSF46785">
    <property type="entry name" value="Winged helix' DNA-binding domain"/>
    <property type="match status" value="1"/>
</dbReference>
<evidence type="ECO:0000256" key="2">
    <source>
        <dbReference type="ARBA" id="ARBA00023125"/>
    </source>
</evidence>
<dbReference type="Proteomes" id="UP000178797">
    <property type="component" value="Unassembled WGS sequence"/>
</dbReference>
<dbReference type="InterPro" id="IPR051081">
    <property type="entry name" value="HTH_MetalResp_TranReg"/>
</dbReference>
<evidence type="ECO:0000256" key="3">
    <source>
        <dbReference type="ARBA" id="ARBA00023163"/>
    </source>
</evidence>
<dbReference type="InterPro" id="IPR036388">
    <property type="entry name" value="WH-like_DNA-bd_sf"/>
</dbReference>
<dbReference type="GO" id="GO:0003700">
    <property type="term" value="F:DNA-binding transcription factor activity"/>
    <property type="evidence" value="ECO:0007669"/>
    <property type="project" value="InterPro"/>
</dbReference>
<reference evidence="5 6" key="1">
    <citation type="journal article" date="2016" name="Nat. Commun.">
        <title>Thousands of microbial genomes shed light on interconnected biogeochemical processes in an aquifer system.</title>
        <authorList>
            <person name="Anantharaman K."/>
            <person name="Brown C.T."/>
            <person name="Hug L.A."/>
            <person name="Sharon I."/>
            <person name="Castelle C.J."/>
            <person name="Probst A.J."/>
            <person name="Thomas B.C."/>
            <person name="Singh A."/>
            <person name="Wilkins M.J."/>
            <person name="Karaoz U."/>
            <person name="Brodie E.L."/>
            <person name="Williams K.H."/>
            <person name="Hubbard S.S."/>
            <person name="Banfield J.F."/>
        </authorList>
    </citation>
    <scope>NUCLEOTIDE SEQUENCE [LARGE SCALE GENOMIC DNA]</scope>
</reference>
<dbReference type="PANTHER" id="PTHR33154:SF18">
    <property type="entry name" value="ARSENICAL RESISTANCE OPERON REPRESSOR"/>
    <property type="match status" value="1"/>
</dbReference>
<organism evidence="5 6">
    <name type="scientific">Candidatus Schekmanbacteria bacterium RBG_16_38_10</name>
    <dbReference type="NCBI Taxonomy" id="1817879"/>
    <lineage>
        <taxon>Bacteria</taxon>
        <taxon>Candidatus Schekmaniibacteriota</taxon>
    </lineage>
</organism>
<evidence type="ECO:0000313" key="5">
    <source>
        <dbReference type="EMBL" id="OGL46487.1"/>
    </source>
</evidence>
<sequence length="112" mass="13286">MKDLAKFFKAMSDETRLRILHLLTYGELCVCDLMEVLSLPQSTISRHMAYLKNTGLVNDRRNGIWIHYSLSEPKNNVHHLQMECIKNVFKEYKELKEDIKGLRNFQKQKKCK</sequence>
<proteinExistence type="predicted"/>
<keyword evidence="3" id="KW-0804">Transcription</keyword>
<protein>
    <recommendedName>
        <fullName evidence="4">HTH arsR-type domain-containing protein</fullName>
    </recommendedName>
</protein>
<dbReference type="CDD" id="cd00090">
    <property type="entry name" value="HTH_ARSR"/>
    <property type="match status" value="1"/>
</dbReference>
<dbReference type="Pfam" id="PF01022">
    <property type="entry name" value="HTH_5"/>
    <property type="match status" value="1"/>
</dbReference>